<feature type="domain" description="DC1" evidence="3">
    <location>
        <begin position="126"/>
        <end position="170"/>
    </location>
</feature>
<dbReference type="InParanoid" id="B9SXK0"/>
<feature type="domain" description="DC1" evidence="3">
    <location>
        <begin position="69"/>
        <end position="115"/>
    </location>
</feature>
<keyword evidence="1" id="KW-0677">Repeat</keyword>
<proteinExistence type="predicted"/>
<feature type="compositionally biased region" description="Polar residues" evidence="2">
    <location>
        <begin position="264"/>
        <end position="291"/>
    </location>
</feature>
<feature type="compositionally biased region" description="Basic and acidic residues" evidence="2">
    <location>
        <begin position="241"/>
        <end position="256"/>
    </location>
</feature>
<accession>B9SXK0</accession>
<dbReference type="InterPro" id="IPR004146">
    <property type="entry name" value="DC1"/>
</dbReference>
<dbReference type="Proteomes" id="UP000008311">
    <property type="component" value="Unassembled WGS sequence"/>
</dbReference>
<sequence>MDIAEKHTFHHFSHQHLLESTILSSTGNITCYGCSLTILSGKDYYDCKTCSFSLHRICSNMPRKTRHPAHPNHYLTLLVSPPSANSTFKCKACGNNVSGFYYNCAECGIYYHILCSSLPLSVAITSHPHTLKIEVSSPYDFCCDLCDKPTHLGWLYRCRFCEFDAHISCAISDQRVQPVPPPNTLTRKIIYSSASTMEVNRMIDYGIESKELMQLVLQGVSRIHQDSNDQEVAHSTAVSGWDERLRSPKENHDRDSGGFGRFRLNQTETQISSTLTSPISRSQNKDASTPASEDLTIPSYQFSDLCFSIDLQKSYSSQDHKFQANREASYREMEKVIVPEVEARTNFDDAKMLNKTSDNSQPLQQELDYPRRPMFNPLYKAPENWLNEELSSKGVNHYDAKLGQYQANGKTIRSEGREIANNSTKSKKVSTMIIIQVQGAHVGQSCSGVAIIQGTKDVPEASKMEACEKLLPTKWM</sequence>
<dbReference type="Pfam" id="PF03107">
    <property type="entry name" value="C1_2"/>
    <property type="match status" value="3"/>
</dbReference>
<reference evidence="5" key="1">
    <citation type="journal article" date="2010" name="Nat. Biotechnol.">
        <title>Draft genome sequence of the oilseed species Ricinus communis.</title>
        <authorList>
            <person name="Chan A.P."/>
            <person name="Crabtree J."/>
            <person name="Zhao Q."/>
            <person name="Lorenzi H."/>
            <person name="Orvis J."/>
            <person name="Puiu D."/>
            <person name="Melake-Berhan A."/>
            <person name="Jones K.M."/>
            <person name="Redman J."/>
            <person name="Chen G."/>
            <person name="Cahoon E.B."/>
            <person name="Gedil M."/>
            <person name="Stanke M."/>
            <person name="Haas B.J."/>
            <person name="Wortman J.R."/>
            <person name="Fraser-Liggett C.M."/>
            <person name="Ravel J."/>
            <person name="Rabinowicz P.D."/>
        </authorList>
    </citation>
    <scope>NUCLEOTIDE SEQUENCE [LARGE SCALE GENOMIC DNA]</scope>
    <source>
        <strain evidence="5">cv. Hale</strain>
    </source>
</reference>
<dbReference type="PANTHER" id="PTHR46288">
    <property type="entry name" value="PHORBOL-ESTER/DAG-TYPE DOMAIN-CONTAINING PROTEIN"/>
    <property type="match status" value="1"/>
</dbReference>
<evidence type="ECO:0000313" key="4">
    <source>
        <dbReference type="EMBL" id="EEF31673.1"/>
    </source>
</evidence>
<feature type="region of interest" description="Disordered" evidence="2">
    <location>
        <begin position="226"/>
        <end position="293"/>
    </location>
</feature>
<evidence type="ECO:0000256" key="1">
    <source>
        <dbReference type="ARBA" id="ARBA00022737"/>
    </source>
</evidence>
<feature type="domain" description="DC1" evidence="3">
    <location>
        <begin position="12"/>
        <end position="58"/>
    </location>
</feature>
<dbReference type="SUPFAM" id="SSF57889">
    <property type="entry name" value="Cysteine-rich domain"/>
    <property type="match status" value="1"/>
</dbReference>
<evidence type="ECO:0000256" key="2">
    <source>
        <dbReference type="SAM" id="MobiDB-lite"/>
    </source>
</evidence>
<name>B9SXK0_RICCO</name>
<dbReference type="EMBL" id="EQ974226">
    <property type="protein sequence ID" value="EEF31673.1"/>
    <property type="molecule type" value="Genomic_DNA"/>
</dbReference>
<organism evidence="4 5">
    <name type="scientific">Ricinus communis</name>
    <name type="common">Castor bean</name>
    <dbReference type="NCBI Taxonomy" id="3988"/>
    <lineage>
        <taxon>Eukaryota</taxon>
        <taxon>Viridiplantae</taxon>
        <taxon>Streptophyta</taxon>
        <taxon>Embryophyta</taxon>
        <taxon>Tracheophyta</taxon>
        <taxon>Spermatophyta</taxon>
        <taxon>Magnoliopsida</taxon>
        <taxon>eudicotyledons</taxon>
        <taxon>Gunneridae</taxon>
        <taxon>Pentapetalae</taxon>
        <taxon>rosids</taxon>
        <taxon>fabids</taxon>
        <taxon>Malpighiales</taxon>
        <taxon>Euphorbiaceae</taxon>
        <taxon>Acalyphoideae</taxon>
        <taxon>Acalypheae</taxon>
        <taxon>Ricinus</taxon>
    </lineage>
</organism>
<evidence type="ECO:0000313" key="5">
    <source>
        <dbReference type="Proteomes" id="UP000008311"/>
    </source>
</evidence>
<protein>
    <submittedName>
        <fullName evidence="4">Protein binding protein, putative</fullName>
    </submittedName>
</protein>
<evidence type="ECO:0000259" key="3">
    <source>
        <dbReference type="Pfam" id="PF03107"/>
    </source>
</evidence>
<dbReference type="PANTHER" id="PTHR46288:SF17">
    <property type="entry name" value="CYSTEINE_HISTIDINE-RICH C1 DOMAIN PROTEIN"/>
    <property type="match status" value="1"/>
</dbReference>
<keyword evidence="5" id="KW-1185">Reference proteome</keyword>
<dbReference type="eggNOG" id="ENOG502RYES">
    <property type="taxonomic scope" value="Eukaryota"/>
</dbReference>
<dbReference type="STRING" id="3988.B9SXK0"/>
<dbReference type="AlphaFoldDB" id="B9SXK0"/>
<dbReference type="InterPro" id="IPR046349">
    <property type="entry name" value="C1-like_sf"/>
</dbReference>
<gene>
    <name evidence="4" type="ORF">RCOM_0504120</name>
</gene>